<reference evidence="1" key="1">
    <citation type="submission" date="2007-06" db="EMBL/GenBank/DDBJ databases">
        <authorList>
            <person name="Fulton L."/>
            <person name="Clifton S."/>
            <person name="Fulton B."/>
            <person name="Xu J."/>
            <person name="Minx P."/>
            <person name="Pepin K.H."/>
            <person name="Johnson M."/>
            <person name="Thiruvilangam P."/>
            <person name="Bhonagiri V."/>
            <person name="Nash W.E."/>
            <person name="Mardis E.R."/>
            <person name="Wilson R.K."/>
        </authorList>
    </citation>
    <scope>NUCLEOTIDE SEQUENCE [LARGE SCALE GENOMIC DNA]</scope>
    <source>
        <strain evidence="1">ATCC 8492</strain>
    </source>
</reference>
<comment type="caution">
    <text evidence="1">The sequence shown here is derived from an EMBL/GenBank/DDBJ whole genome shotgun (WGS) entry which is preliminary data.</text>
</comment>
<name>A0ABC9N6J0_BACUC</name>
<reference evidence="1" key="2">
    <citation type="submission" date="2013-11" db="EMBL/GenBank/DDBJ databases">
        <title>Draft genome sequence of Bacteroides uniformis (ATCC 8492).</title>
        <authorList>
            <person name="Sudarsanam P."/>
            <person name="Ley R."/>
            <person name="Guruge J."/>
            <person name="Turnbaugh P.J."/>
            <person name="Mahowald M."/>
            <person name="Liep D."/>
            <person name="Gordon J."/>
        </authorList>
    </citation>
    <scope>NUCLEOTIDE SEQUENCE</scope>
    <source>
        <strain evidence="1">ATCC 8492</strain>
    </source>
</reference>
<organism evidence="1 2">
    <name type="scientific">Bacteroides uniformis (strain ATCC 8492 / DSM 6597 / CCUG 4942 / CIP 103695 / JCM 5828 / KCTC 5204 / NCTC 13054 / VPI 0061)</name>
    <dbReference type="NCBI Taxonomy" id="411479"/>
    <lineage>
        <taxon>Bacteria</taxon>
        <taxon>Pseudomonadati</taxon>
        <taxon>Bacteroidota</taxon>
        <taxon>Bacteroidia</taxon>
        <taxon>Bacteroidales</taxon>
        <taxon>Bacteroidaceae</taxon>
        <taxon>Bacteroides</taxon>
    </lineage>
</organism>
<evidence type="ECO:0000313" key="2">
    <source>
        <dbReference type="Proteomes" id="UP000004110"/>
    </source>
</evidence>
<evidence type="ECO:0000313" key="1">
    <source>
        <dbReference type="EMBL" id="EDO52284.1"/>
    </source>
</evidence>
<keyword evidence="2" id="KW-1185">Reference proteome</keyword>
<dbReference type="Proteomes" id="UP000004110">
    <property type="component" value="Unassembled WGS sequence"/>
</dbReference>
<proteinExistence type="predicted"/>
<protein>
    <submittedName>
        <fullName evidence="1">Uncharacterized protein</fullName>
    </submittedName>
</protein>
<dbReference type="EMBL" id="AAYH02000048">
    <property type="protein sequence ID" value="EDO52284.1"/>
    <property type="molecule type" value="Genomic_DNA"/>
</dbReference>
<gene>
    <name evidence="1" type="ORF">BACUNI_03897</name>
</gene>
<sequence>MTVPENKWRKYKTLSTYTKVRLSIARSCPLPCEALRYGTEGILLFSR</sequence>
<accession>A0ABC9N6J0</accession>
<dbReference type="AlphaFoldDB" id="A0ABC9N6J0"/>